<feature type="region of interest" description="Disordered" evidence="1">
    <location>
        <begin position="140"/>
        <end position="200"/>
    </location>
</feature>
<gene>
    <name evidence="2" type="ORF">C6P46_005380</name>
</gene>
<feature type="compositionally biased region" description="Low complexity" evidence="1">
    <location>
        <begin position="281"/>
        <end position="292"/>
    </location>
</feature>
<dbReference type="PANTHER" id="PTHR28027:SF1">
    <property type="entry name" value="CAMP INDEPENDENT REGULATORY PROTEIN (AFU_ORTHOLOGUE AFUA_3G09640)"/>
    <property type="match status" value="1"/>
</dbReference>
<feature type="compositionally biased region" description="Polar residues" evidence="1">
    <location>
        <begin position="305"/>
        <end position="314"/>
    </location>
</feature>
<reference evidence="2 3" key="1">
    <citation type="submission" date="2020-11" db="EMBL/GenBank/DDBJ databases">
        <title>Kefir isolates.</title>
        <authorList>
            <person name="Marcisauskas S."/>
            <person name="Kim Y."/>
            <person name="Blasche S."/>
        </authorList>
    </citation>
    <scope>NUCLEOTIDE SEQUENCE [LARGE SCALE GENOMIC DNA]</scope>
    <source>
        <strain evidence="2 3">KR</strain>
    </source>
</reference>
<sequence length="397" mass="42957">MTRAGHSYFGVVSSAQEAHAILEASKLGLLPRVTRRLTDEERTRFVRAGAVFVWEEEEAGIRRWTDHIKWSPSRVSGAFLTYTEVPNRGEDSLIKQSFSAADANGSKMHLIAYTSKAAFAEGSLPFASRDPLVQHMLAQRTRTGHDPRTQPLASSETLSSGQPSSGGRSPTQSSSSSSQHGLFDSSRSHSNSSSTQASSILPVAVGGAELVRSISETSEQQRGRSSVAREPTNLATQPQPPPPIAARREKAHFPTILRPTESGTGSGSERTYRYDPVRDGPSSAPPTATEFPPTTPLDTSFPHRQASSDTSMHSLSPYAEFPPTTRASPYDANPRQLPPLEVPAASGIPIPIAESPSWTFDTLFSTAQDADAHRQSPRIESRGSEDERQLRLLGNGF</sequence>
<dbReference type="OrthoDB" id="5572844at2759"/>
<dbReference type="EMBL" id="PUHQ01000059">
    <property type="protein sequence ID" value="KAG0658995.1"/>
    <property type="molecule type" value="Genomic_DNA"/>
</dbReference>
<evidence type="ECO:0000313" key="2">
    <source>
        <dbReference type="EMBL" id="KAG0658995.1"/>
    </source>
</evidence>
<feature type="compositionally biased region" description="Basic and acidic residues" evidence="1">
    <location>
        <begin position="370"/>
        <end position="390"/>
    </location>
</feature>
<organism evidence="2 3">
    <name type="scientific">Rhodotorula mucilaginosa</name>
    <name type="common">Yeast</name>
    <name type="synonym">Rhodotorula rubra</name>
    <dbReference type="NCBI Taxonomy" id="5537"/>
    <lineage>
        <taxon>Eukaryota</taxon>
        <taxon>Fungi</taxon>
        <taxon>Dikarya</taxon>
        <taxon>Basidiomycota</taxon>
        <taxon>Pucciniomycotina</taxon>
        <taxon>Microbotryomycetes</taxon>
        <taxon>Sporidiobolales</taxon>
        <taxon>Sporidiobolaceae</taxon>
        <taxon>Rhodotorula</taxon>
    </lineage>
</organism>
<name>A0A9P7B5D6_RHOMI</name>
<proteinExistence type="predicted"/>
<dbReference type="AlphaFoldDB" id="A0A9P7B5D6"/>
<dbReference type="InterPro" id="IPR018608">
    <property type="entry name" value="Gti1/Pac2"/>
</dbReference>
<evidence type="ECO:0000313" key="3">
    <source>
        <dbReference type="Proteomes" id="UP000777482"/>
    </source>
</evidence>
<feature type="compositionally biased region" description="Low complexity" evidence="1">
    <location>
        <begin position="159"/>
        <end position="199"/>
    </location>
</feature>
<evidence type="ECO:0000256" key="1">
    <source>
        <dbReference type="SAM" id="MobiDB-lite"/>
    </source>
</evidence>
<dbReference type="GO" id="GO:0003677">
    <property type="term" value="F:DNA binding"/>
    <property type="evidence" value="ECO:0007669"/>
    <property type="project" value="TreeGrafter"/>
</dbReference>
<comment type="caution">
    <text evidence="2">The sequence shown here is derived from an EMBL/GenBank/DDBJ whole genome shotgun (WGS) entry which is preliminary data.</text>
</comment>
<accession>A0A9P7B5D6</accession>
<protein>
    <recommendedName>
        <fullName evidence="4">Gti1/Pac2 family-domain-containing protein</fullName>
    </recommendedName>
</protein>
<feature type="region of interest" description="Disordered" evidence="1">
    <location>
        <begin position="214"/>
        <end position="338"/>
    </location>
</feature>
<evidence type="ECO:0008006" key="4">
    <source>
        <dbReference type="Google" id="ProtNLM"/>
    </source>
</evidence>
<keyword evidence="3" id="KW-1185">Reference proteome</keyword>
<feature type="compositionally biased region" description="Polar residues" evidence="1">
    <location>
        <begin position="214"/>
        <end position="224"/>
    </location>
</feature>
<dbReference type="Proteomes" id="UP000777482">
    <property type="component" value="Unassembled WGS sequence"/>
</dbReference>
<feature type="region of interest" description="Disordered" evidence="1">
    <location>
        <begin position="366"/>
        <end position="397"/>
    </location>
</feature>
<dbReference type="PANTHER" id="PTHR28027">
    <property type="entry name" value="TRANSCRIPTIONAL REGULATOR MIT1"/>
    <property type="match status" value="1"/>
</dbReference>
<dbReference type="Pfam" id="PF09729">
    <property type="entry name" value="Gti1_Pac2"/>
    <property type="match status" value="1"/>
</dbReference>